<dbReference type="AlphaFoldDB" id="A0A2A3YI66"/>
<keyword evidence="3" id="KW-1185">Reference proteome</keyword>
<dbReference type="OrthoDB" id="3781658at2"/>
<proteinExistence type="predicted"/>
<accession>A0A2A3YI66</accession>
<sequence length="258" mass="27743">MPTFNDPAADAREASEAVRGLAHATQRIENPEVLYPVIGELMATTRNLSQVLDQLARAHQQHTGRAMTDSGDREAGSQLTFEAAAALHEAAAHIGQADTVLDRASSRAGQIAWRPEDPRYRWVSVVFLQGGEAEPVMEIIGRQGPDAAIAYLAAFDYGEETVSAAMENGYVYETAPQTPADRLVKDGDYALTYSPGLNYVGLSRRIDAPEPERETPTAEAAPASRGVGRHRGAERADGASWFLPDAIAEVAESRGLSL</sequence>
<feature type="region of interest" description="Disordered" evidence="1">
    <location>
        <begin position="208"/>
        <end position="232"/>
    </location>
</feature>
<comment type="caution">
    <text evidence="2">The sequence shown here is derived from an EMBL/GenBank/DDBJ whole genome shotgun (WGS) entry which is preliminary data.</text>
</comment>
<gene>
    <name evidence="2" type="ORF">CIK66_11640</name>
</gene>
<organism evidence="2 3">
    <name type="scientific">Brachybacterium alimentarium</name>
    <dbReference type="NCBI Taxonomy" id="47845"/>
    <lineage>
        <taxon>Bacteria</taxon>
        <taxon>Bacillati</taxon>
        <taxon>Actinomycetota</taxon>
        <taxon>Actinomycetes</taxon>
        <taxon>Micrococcales</taxon>
        <taxon>Dermabacteraceae</taxon>
        <taxon>Brachybacterium</taxon>
    </lineage>
</organism>
<dbReference type="Proteomes" id="UP000218598">
    <property type="component" value="Unassembled WGS sequence"/>
</dbReference>
<name>A0A2A3YI66_9MICO</name>
<evidence type="ECO:0000256" key="1">
    <source>
        <dbReference type="SAM" id="MobiDB-lite"/>
    </source>
</evidence>
<protein>
    <submittedName>
        <fullName evidence="2">Uncharacterized protein</fullName>
    </submittedName>
</protein>
<reference evidence="2 3" key="1">
    <citation type="journal article" date="2017" name="Elife">
        <title>Extensive horizontal gene transfer in cheese-associated bacteria.</title>
        <authorList>
            <person name="Bonham K.S."/>
            <person name="Wolfe B.E."/>
            <person name="Dutton R.J."/>
        </authorList>
    </citation>
    <scope>NUCLEOTIDE SEQUENCE [LARGE SCALE GENOMIC DNA]</scope>
    <source>
        <strain evidence="2 3">341_9</strain>
    </source>
</reference>
<evidence type="ECO:0000313" key="2">
    <source>
        <dbReference type="EMBL" id="PCC38987.1"/>
    </source>
</evidence>
<dbReference type="RefSeq" id="WP_096197283.1">
    <property type="nucleotide sequence ID" value="NZ_JBQQIN010000001.1"/>
</dbReference>
<dbReference type="EMBL" id="NRGR01000019">
    <property type="protein sequence ID" value="PCC38987.1"/>
    <property type="molecule type" value="Genomic_DNA"/>
</dbReference>
<evidence type="ECO:0000313" key="3">
    <source>
        <dbReference type="Proteomes" id="UP000218598"/>
    </source>
</evidence>